<reference evidence="8 10" key="2">
    <citation type="submission" date="2015-12" db="EMBL/GenBank/DDBJ databases">
        <authorList>
            <person name="Lauer A."/>
            <person name="Humrighouse B."/>
            <person name="Loparev V."/>
            <person name="Shewmaker P.L."/>
            <person name="Whitney A.M."/>
            <person name="McLaughlin R.W."/>
        </authorList>
    </citation>
    <scope>NUCLEOTIDE SEQUENCE [LARGE SCALE GENOMIC DNA]</scope>
    <source>
        <strain evidence="8 10">LMG 23085</strain>
    </source>
</reference>
<dbReference type="CDD" id="cd16380">
    <property type="entry name" value="YitT_C"/>
    <property type="match status" value="1"/>
</dbReference>
<evidence type="ECO:0000313" key="10">
    <source>
        <dbReference type="Proteomes" id="UP000065511"/>
    </source>
</evidence>
<dbReference type="InterPro" id="IPR003740">
    <property type="entry name" value="YitT"/>
</dbReference>
<evidence type="ECO:0000313" key="11">
    <source>
        <dbReference type="Proteomes" id="UP000183039"/>
    </source>
</evidence>
<reference evidence="9 11" key="1">
    <citation type="submission" date="2014-12" db="EMBL/GenBank/DDBJ databases">
        <title>Draft genome sequences of 29 type strains of Enterococci.</title>
        <authorList>
            <person name="Zhong Z."/>
            <person name="Sun Z."/>
            <person name="Liu W."/>
            <person name="Zhang W."/>
            <person name="Zhang H."/>
        </authorList>
    </citation>
    <scope>NUCLEOTIDE SEQUENCE [LARGE SCALE GENOMIC DNA]</scope>
    <source>
        <strain evidence="9 11">DSM 22801</strain>
    </source>
</reference>
<evidence type="ECO:0000256" key="4">
    <source>
        <dbReference type="ARBA" id="ARBA00022989"/>
    </source>
</evidence>
<name>A0A0S3K6K7_9ENTE</name>
<dbReference type="PIRSF" id="PIRSF006483">
    <property type="entry name" value="Membrane_protein_YitT"/>
    <property type="match status" value="1"/>
</dbReference>
<dbReference type="InterPro" id="IPR051461">
    <property type="entry name" value="UPF0750_membrane"/>
</dbReference>
<keyword evidence="10" id="KW-1185">Reference proteome</keyword>
<dbReference type="RefSeq" id="WP_071876753.1">
    <property type="nucleotide sequence ID" value="NZ_JXLC01000004.1"/>
</dbReference>
<evidence type="ECO:0000259" key="7">
    <source>
        <dbReference type="Pfam" id="PF10035"/>
    </source>
</evidence>
<feature type="transmembrane region" description="Helical" evidence="6">
    <location>
        <begin position="113"/>
        <end position="135"/>
    </location>
</feature>
<feature type="transmembrane region" description="Helical" evidence="6">
    <location>
        <begin position="62"/>
        <end position="82"/>
    </location>
</feature>
<dbReference type="PANTHER" id="PTHR33545:SF5">
    <property type="entry name" value="UPF0750 MEMBRANE PROTEIN YITT"/>
    <property type="match status" value="1"/>
</dbReference>
<dbReference type="AlphaFoldDB" id="A0A0S3K6K7"/>
<dbReference type="EMBL" id="JXLC01000004">
    <property type="protein sequence ID" value="OJG92756.1"/>
    <property type="molecule type" value="Genomic_DNA"/>
</dbReference>
<dbReference type="Pfam" id="PF10035">
    <property type="entry name" value="DUF2179"/>
    <property type="match status" value="1"/>
</dbReference>
<dbReference type="Proteomes" id="UP000065511">
    <property type="component" value="Chromosome"/>
</dbReference>
<evidence type="ECO:0000256" key="3">
    <source>
        <dbReference type="ARBA" id="ARBA00022692"/>
    </source>
</evidence>
<evidence type="ECO:0000256" key="2">
    <source>
        <dbReference type="ARBA" id="ARBA00022475"/>
    </source>
</evidence>
<feature type="transmembrane region" description="Helical" evidence="6">
    <location>
        <begin position="21"/>
        <end position="42"/>
    </location>
</feature>
<keyword evidence="2" id="KW-1003">Cell membrane</keyword>
<dbReference type="InterPro" id="IPR019264">
    <property type="entry name" value="DUF2179"/>
</dbReference>
<keyword evidence="4 6" id="KW-1133">Transmembrane helix</keyword>
<evidence type="ECO:0000256" key="6">
    <source>
        <dbReference type="SAM" id="Phobius"/>
    </source>
</evidence>
<feature type="domain" description="DUF2179" evidence="7">
    <location>
        <begin position="229"/>
        <end position="284"/>
    </location>
</feature>
<evidence type="ECO:0000313" key="9">
    <source>
        <dbReference type="EMBL" id="OJG92756.1"/>
    </source>
</evidence>
<proteinExistence type="predicted"/>
<dbReference type="Proteomes" id="UP000183039">
    <property type="component" value="Unassembled WGS sequence"/>
</dbReference>
<feature type="transmembrane region" description="Helical" evidence="6">
    <location>
        <begin position="156"/>
        <end position="176"/>
    </location>
</feature>
<dbReference type="PANTHER" id="PTHR33545">
    <property type="entry name" value="UPF0750 MEMBRANE PROTEIN YITT-RELATED"/>
    <property type="match status" value="1"/>
</dbReference>
<sequence length="291" mass="32175">MKKFFESLPVHDYTTKLSVSIVYAILASVAMNFFYQPGNIYSSGITGLAQILTTLSTQVVGFKVPVSITLYALNIPLFFVAWRKIGKKFTIFTFLTVTLTSIFMQIVPQTSLSNDPIICAIFGGAVMGSGIGFALKNGLSSGGLDIFSITIRKKTGRSVGSISMYFNGLIIFVAGYLFGWQYMFYSALSIFVSGKVTDAVYTKQKKMQVMIITKNPDAVIDGIQQKMRRGITIIHEAEGAYRHDKQTLLLTVVTRFELPALESAMKESDPSAFVSISDNVKILGRFYEEDL</sequence>
<dbReference type="Pfam" id="PF02588">
    <property type="entry name" value="YitT_membrane"/>
    <property type="match status" value="1"/>
</dbReference>
<comment type="subcellular location">
    <subcellularLocation>
        <location evidence="1">Cell membrane</location>
        <topology evidence="1">Multi-pass membrane protein</topology>
    </subcellularLocation>
</comment>
<accession>A0A0S3K6K7</accession>
<evidence type="ECO:0000313" key="8">
    <source>
        <dbReference type="EMBL" id="ALR99935.1"/>
    </source>
</evidence>
<dbReference type="OrthoDB" id="2417289at2"/>
<evidence type="ECO:0000256" key="5">
    <source>
        <dbReference type="ARBA" id="ARBA00023136"/>
    </source>
</evidence>
<gene>
    <name evidence="8" type="ORF">ATZ33_00625</name>
    <name evidence="9" type="ORF">RV15_GL002701</name>
</gene>
<keyword evidence="3 6" id="KW-0812">Transmembrane</keyword>
<dbReference type="EMBL" id="CP013614">
    <property type="protein sequence ID" value="ALR99935.1"/>
    <property type="molecule type" value="Genomic_DNA"/>
</dbReference>
<dbReference type="KEGG" id="ess:ATZ33_00625"/>
<dbReference type="GO" id="GO:0005886">
    <property type="term" value="C:plasma membrane"/>
    <property type="evidence" value="ECO:0007669"/>
    <property type="project" value="UniProtKB-SubCell"/>
</dbReference>
<organism evidence="9 11">
    <name type="scientific">Enterococcus silesiacus</name>
    <dbReference type="NCBI Taxonomy" id="332949"/>
    <lineage>
        <taxon>Bacteria</taxon>
        <taxon>Bacillati</taxon>
        <taxon>Bacillota</taxon>
        <taxon>Bacilli</taxon>
        <taxon>Lactobacillales</taxon>
        <taxon>Enterococcaceae</taxon>
        <taxon>Enterococcus</taxon>
    </lineage>
</organism>
<dbReference type="Gene3D" id="3.30.70.120">
    <property type="match status" value="1"/>
</dbReference>
<dbReference type="InterPro" id="IPR015867">
    <property type="entry name" value="N-reg_PII/ATP_PRibTrfase_C"/>
</dbReference>
<feature type="transmembrane region" description="Helical" evidence="6">
    <location>
        <begin position="89"/>
        <end position="107"/>
    </location>
</feature>
<protein>
    <submittedName>
        <fullName evidence="9">YitT family protein</fullName>
    </submittedName>
</protein>
<evidence type="ECO:0000256" key="1">
    <source>
        <dbReference type="ARBA" id="ARBA00004651"/>
    </source>
</evidence>
<keyword evidence="5 6" id="KW-0472">Membrane</keyword>